<dbReference type="NCBIfam" id="TIGR02265">
    <property type="entry name" value="Mxa_TIGR02265"/>
    <property type="match status" value="1"/>
</dbReference>
<protein>
    <submittedName>
        <fullName evidence="2">Myxococcales-restricted protein, TIGR02265 family</fullName>
    </submittedName>
</protein>
<evidence type="ECO:0000313" key="4">
    <source>
        <dbReference type="Proteomes" id="UP000321514"/>
    </source>
</evidence>
<accession>A0A511T6K0</accession>
<evidence type="ECO:0000313" key="3">
    <source>
        <dbReference type="Proteomes" id="UP000183760"/>
    </source>
</evidence>
<dbReference type="AlphaFoldDB" id="A0A511T6K0"/>
<dbReference type="Pfam" id="PF09536">
    <property type="entry name" value="DUF2378"/>
    <property type="match status" value="1"/>
</dbReference>
<name>A0A511T6K0_MYXFU</name>
<dbReference type="Proteomes" id="UP000321514">
    <property type="component" value="Unassembled WGS sequence"/>
</dbReference>
<evidence type="ECO:0000313" key="1">
    <source>
        <dbReference type="EMBL" id="GEN08958.1"/>
    </source>
</evidence>
<sequence>MSQERVIFGNTVDSLYLKTLDKDLSYDLRNELREMGMDLDGPLQAAYPHAVWVRCLDTVARALHPDRTLEEARRLLARRMIEGYAQTVMGAAVLTLARVLGPMRSLGRMTHNFRSGNNFTETRVTVVNPTTADLWFNEPSATEGFVEGVLEEGLHRIGVRGLTISRTRHDEDSCTYRLEWYDPSAR</sequence>
<gene>
    <name evidence="1" type="ORF">MFU01_39950</name>
    <name evidence="2" type="ORF">SAMN05443572_1086</name>
</gene>
<dbReference type="OrthoDB" id="5505937at2"/>
<dbReference type="InterPro" id="IPR011751">
    <property type="entry name" value="Mxa_paralog_2265"/>
</dbReference>
<organism evidence="1 4">
    <name type="scientific">Myxococcus fulvus</name>
    <dbReference type="NCBI Taxonomy" id="33"/>
    <lineage>
        <taxon>Bacteria</taxon>
        <taxon>Pseudomonadati</taxon>
        <taxon>Myxococcota</taxon>
        <taxon>Myxococcia</taxon>
        <taxon>Myxococcales</taxon>
        <taxon>Cystobacterineae</taxon>
        <taxon>Myxococcaceae</taxon>
        <taxon>Myxococcus</taxon>
    </lineage>
</organism>
<dbReference type="EMBL" id="BJXR01000030">
    <property type="protein sequence ID" value="GEN08958.1"/>
    <property type="molecule type" value="Genomic_DNA"/>
</dbReference>
<dbReference type="Proteomes" id="UP000183760">
    <property type="component" value="Unassembled WGS sequence"/>
</dbReference>
<comment type="caution">
    <text evidence="1">The sequence shown here is derived from an EMBL/GenBank/DDBJ whole genome shotgun (WGS) entry which is preliminary data.</text>
</comment>
<dbReference type="RefSeq" id="WP_046712602.1">
    <property type="nucleotide sequence ID" value="NZ_BJXR01000030.1"/>
</dbReference>
<proteinExistence type="predicted"/>
<reference evidence="1 4" key="2">
    <citation type="submission" date="2019-07" db="EMBL/GenBank/DDBJ databases">
        <title>Whole genome shotgun sequence of Myxococcus fulvus NBRC 100333.</title>
        <authorList>
            <person name="Hosoyama A."/>
            <person name="Uohara A."/>
            <person name="Ohji S."/>
            <person name="Ichikawa N."/>
        </authorList>
    </citation>
    <scope>NUCLEOTIDE SEQUENCE [LARGE SCALE GENOMIC DNA]</scope>
    <source>
        <strain evidence="1 4">NBRC 100333</strain>
    </source>
</reference>
<keyword evidence="3" id="KW-1185">Reference proteome</keyword>
<dbReference type="EMBL" id="FOIB01000008">
    <property type="protein sequence ID" value="SEU28497.1"/>
    <property type="molecule type" value="Genomic_DNA"/>
</dbReference>
<reference evidence="2 3" key="1">
    <citation type="submission" date="2016-10" db="EMBL/GenBank/DDBJ databases">
        <authorList>
            <person name="Varghese N."/>
            <person name="Submissions S."/>
        </authorList>
    </citation>
    <scope>NUCLEOTIDE SEQUENCE [LARGE SCALE GENOMIC DNA]</scope>
    <source>
        <strain evidence="2 3">DSM 16525</strain>
    </source>
</reference>
<evidence type="ECO:0000313" key="2">
    <source>
        <dbReference type="EMBL" id="SEU28497.1"/>
    </source>
</evidence>